<gene>
    <name evidence="1" type="ORF">PQO03_17605</name>
</gene>
<dbReference type="EMBL" id="CP117812">
    <property type="protein sequence ID" value="WDE97645.1"/>
    <property type="molecule type" value="Genomic_DNA"/>
</dbReference>
<sequence length="48" mass="5145">MICRSASGYKIPVLMDDHSVCMGNGALWAGNQINWGDGSATQFILSLD</sequence>
<evidence type="ECO:0000313" key="1">
    <source>
        <dbReference type="EMBL" id="WDE97645.1"/>
    </source>
</evidence>
<protein>
    <submittedName>
        <fullName evidence="1">Uncharacterized protein</fullName>
    </submittedName>
</protein>
<organism evidence="1 2">
    <name type="scientific">Lentisphaera profundi</name>
    <dbReference type="NCBI Taxonomy" id="1658616"/>
    <lineage>
        <taxon>Bacteria</taxon>
        <taxon>Pseudomonadati</taxon>
        <taxon>Lentisphaerota</taxon>
        <taxon>Lentisphaeria</taxon>
        <taxon>Lentisphaerales</taxon>
        <taxon>Lentisphaeraceae</taxon>
        <taxon>Lentisphaera</taxon>
    </lineage>
</organism>
<proteinExistence type="predicted"/>
<dbReference type="Proteomes" id="UP001214250">
    <property type="component" value="Chromosome 2"/>
</dbReference>
<reference evidence="1 2" key="1">
    <citation type="submission" date="2023-02" db="EMBL/GenBank/DDBJ databases">
        <title>Genome sequence of Lentisphaera profundi SAORIC-696.</title>
        <authorList>
            <person name="Kim e."/>
            <person name="Cho J.-C."/>
            <person name="Choi A."/>
            <person name="Kang I."/>
        </authorList>
    </citation>
    <scope>NUCLEOTIDE SEQUENCE [LARGE SCALE GENOMIC DNA]</scope>
    <source>
        <strain evidence="1 2">SAORIC-696</strain>
    </source>
</reference>
<keyword evidence="2" id="KW-1185">Reference proteome</keyword>
<name>A0ABY7VWS4_9BACT</name>
<evidence type="ECO:0000313" key="2">
    <source>
        <dbReference type="Proteomes" id="UP001214250"/>
    </source>
</evidence>
<dbReference type="RefSeq" id="WP_274152160.1">
    <property type="nucleotide sequence ID" value="NZ_CP117812.1"/>
</dbReference>
<accession>A0ABY7VWS4</accession>